<sequence>MPHIANDVFHTRLATLFAEATEAHSVYLTTKRLTRGDEAMSATPVTGGAQHALLFRASDGREGAKRSQFSTVVQPSALPAFQTALDTVLRTSLAASLRKRDKAKERRVDKARKESAKRIEEQGGKIRLADHGSKRGAGHKKRQQAAARAKRVRAERARTFAAAKDEASGSGAPAAAS</sequence>
<protein>
    <recommendedName>
        <fullName evidence="7">Signal recognition particle subunit SRP14</fullName>
    </recommendedName>
    <alternativeName>
        <fullName evidence="7">Signal recognition particle 14 kDa protein</fullName>
    </alternativeName>
</protein>
<dbReference type="InterPro" id="IPR009018">
    <property type="entry name" value="Signal_recog_particle_SRP9/14"/>
</dbReference>
<proteinExistence type="inferred from homology"/>
<accession>A0A316ZID5</accession>
<evidence type="ECO:0000256" key="4">
    <source>
        <dbReference type="ARBA" id="ARBA00022884"/>
    </source>
</evidence>
<dbReference type="RefSeq" id="XP_025601570.1">
    <property type="nucleotide sequence ID" value="XM_025744882.1"/>
</dbReference>
<organism evidence="9 10">
    <name type="scientific">Tilletiopsis washingtonensis</name>
    <dbReference type="NCBI Taxonomy" id="58919"/>
    <lineage>
        <taxon>Eukaryota</taxon>
        <taxon>Fungi</taxon>
        <taxon>Dikarya</taxon>
        <taxon>Basidiomycota</taxon>
        <taxon>Ustilaginomycotina</taxon>
        <taxon>Exobasidiomycetes</taxon>
        <taxon>Entylomatales</taxon>
        <taxon>Entylomatales incertae sedis</taxon>
        <taxon>Tilletiopsis</taxon>
    </lineage>
</organism>
<feature type="compositionally biased region" description="Basic and acidic residues" evidence="8">
    <location>
        <begin position="152"/>
        <end position="167"/>
    </location>
</feature>
<keyword evidence="6 7" id="KW-0687">Ribonucleoprotein</keyword>
<evidence type="ECO:0000313" key="9">
    <source>
        <dbReference type="EMBL" id="PWO01292.1"/>
    </source>
</evidence>
<reference evidence="9 10" key="1">
    <citation type="journal article" date="2018" name="Mol. Biol. Evol.">
        <title>Broad Genomic Sampling Reveals a Smut Pathogenic Ancestry of the Fungal Clade Ustilaginomycotina.</title>
        <authorList>
            <person name="Kijpornyongpan T."/>
            <person name="Mondo S.J."/>
            <person name="Barry K."/>
            <person name="Sandor L."/>
            <person name="Lee J."/>
            <person name="Lipzen A."/>
            <person name="Pangilinan J."/>
            <person name="LaButti K."/>
            <person name="Hainaut M."/>
            <person name="Henrissat B."/>
            <person name="Grigoriev I.V."/>
            <person name="Spatafora J.W."/>
            <person name="Aime M.C."/>
        </authorList>
    </citation>
    <scope>NUCLEOTIDE SEQUENCE [LARGE SCALE GENOMIC DNA]</scope>
    <source>
        <strain evidence="9 10">MCA 4186</strain>
    </source>
</reference>
<evidence type="ECO:0000256" key="3">
    <source>
        <dbReference type="ARBA" id="ARBA00022490"/>
    </source>
</evidence>
<comment type="similarity">
    <text evidence="2 7">Belongs to the SRP14 family.</text>
</comment>
<comment type="subunit">
    <text evidence="7">Component of a fungal signal recognition particle (SRP) complex that consists of a 7SL RNA molecule (scR1) and at least six protein subunits: SRP72, SRP68, SRP54, SEC65, SRP21 and SRP14.</text>
</comment>
<evidence type="ECO:0000256" key="2">
    <source>
        <dbReference type="ARBA" id="ARBA00010349"/>
    </source>
</evidence>
<dbReference type="GO" id="GO:0030942">
    <property type="term" value="F:endoplasmic reticulum signal peptide binding"/>
    <property type="evidence" value="ECO:0007669"/>
    <property type="project" value="UniProtKB-UniRule"/>
</dbReference>
<dbReference type="Pfam" id="PF02290">
    <property type="entry name" value="SRP14"/>
    <property type="match status" value="1"/>
</dbReference>
<dbReference type="GO" id="GO:0008312">
    <property type="term" value="F:7S RNA binding"/>
    <property type="evidence" value="ECO:0007669"/>
    <property type="project" value="UniProtKB-UniRule"/>
</dbReference>
<evidence type="ECO:0000313" key="10">
    <source>
        <dbReference type="Proteomes" id="UP000245946"/>
    </source>
</evidence>
<dbReference type="PANTHER" id="PTHR12013">
    <property type="entry name" value="SIGNAL RECOGNITION PARTICLE 14 KD PROTEIN"/>
    <property type="match status" value="1"/>
</dbReference>
<comment type="subcellular location">
    <subcellularLocation>
        <location evidence="1 7">Cytoplasm</location>
    </subcellularLocation>
</comment>
<dbReference type="Gene3D" id="3.30.720.10">
    <property type="entry name" value="Signal recognition particle alu RNA binding heterodimer, srp9/1"/>
    <property type="match status" value="1"/>
</dbReference>
<keyword evidence="10" id="KW-1185">Reference proteome</keyword>
<keyword evidence="3 7" id="KW-0963">Cytoplasm</keyword>
<feature type="compositionally biased region" description="Basic and acidic residues" evidence="8">
    <location>
        <begin position="102"/>
        <end position="133"/>
    </location>
</feature>
<keyword evidence="5 7" id="KW-0733">Signal recognition particle</keyword>
<dbReference type="AlphaFoldDB" id="A0A316ZID5"/>
<evidence type="ECO:0000256" key="5">
    <source>
        <dbReference type="ARBA" id="ARBA00023135"/>
    </source>
</evidence>
<dbReference type="SUPFAM" id="SSF54762">
    <property type="entry name" value="Signal recognition particle alu RNA binding heterodimer, SRP9/14"/>
    <property type="match status" value="1"/>
</dbReference>
<evidence type="ECO:0000256" key="6">
    <source>
        <dbReference type="ARBA" id="ARBA00023274"/>
    </source>
</evidence>
<feature type="compositionally biased region" description="Low complexity" evidence="8">
    <location>
        <begin position="168"/>
        <end position="177"/>
    </location>
</feature>
<evidence type="ECO:0000256" key="1">
    <source>
        <dbReference type="ARBA" id="ARBA00004496"/>
    </source>
</evidence>
<dbReference type="STRING" id="58919.A0A316ZID5"/>
<comment type="function">
    <text evidence="7">Component of the signal recognition particle (SRP) complex, a ribonucleoprotein complex that mediates the cotranslational targeting of secretory and membrane proteins to the endoplasmic reticulum (ER).</text>
</comment>
<dbReference type="OrthoDB" id="19209at2759"/>
<dbReference type="InterPro" id="IPR003210">
    <property type="entry name" value="Signal_recog_particle_SRP14"/>
</dbReference>
<dbReference type="Proteomes" id="UP000245946">
    <property type="component" value="Unassembled WGS sequence"/>
</dbReference>
<gene>
    <name evidence="9" type="ORF">FA09DRAFT_357883</name>
</gene>
<dbReference type="GO" id="GO:0006614">
    <property type="term" value="P:SRP-dependent cotranslational protein targeting to membrane"/>
    <property type="evidence" value="ECO:0007669"/>
    <property type="project" value="UniProtKB-UniRule"/>
</dbReference>
<keyword evidence="4 7" id="KW-0694">RNA-binding</keyword>
<dbReference type="EMBL" id="KZ819283">
    <property type="protein sequence ID" value="PWO01292.1"/>
    <property type="molecule type" value="Genomic_DNA"/>
</dbReference>
<dbReference type="GeneID" id="37272426"/>
<name>A0A316ZID5_9BASI</name>
<evidence type="ECO:0000256" key="7">
    <source>
        <dbReference type="RuleBase" id="RU368100"/>
    </source>
</evidence>
<feature type="compositionally biased region" description="Basic residues" evidence="8">
    <location>
        <begin position="134"/>
        <end position="151"/>
    </location>
</feature>
<evidence type="ECO:0000256" key="8">
    <source>
        <dbReference type="SAM" id="MobiDB-lite"/>
    </source>
</evidence>
<dbReference type="GO" id="GO:0005786">
    <property type="term" value="C:signal recognition particle, endoplasmic reticulum targeting"/>
    <property type="evidence" value="ECO:0007669"/>
    <property type="project" value="UniProtKB-UniRule"/>
</dbReference>
<feature type="region of interest" description="Disordered" evidence="8">
    <location>
        <begin position="96"/>
        <end position="177"/>
    </location>
</feature>